<proteinExistence type="predicted"/>
<sequence length="297" mass="34192">MTETTRGFERILSEVWRDWVEWKHASCVGRGLSGPLVLHSVYYGQLDPPRSSYRTSSKQIVVQHHHFPIESVDNAATLGEGGVPSQRYHQRTSMRVLTHYTWNQVVGDKWRFAPFPPKYDWASKVMSWRSLSKNTCTCAPTWLKLQYRGNSAWQALSDSDRAAVRTRRWILMTLTVSKDIVCTMTSILLLPPVLVELSRRLRKFRPYHSTHDEQVYPTFPDVAQIIWSTLGYDVVRFRLLVAVHTLLTFGQEGETDESHGTSVAKNMDNMRYECRRRVPSVLNTKNGADAGPRYLCS</sequence>
<dbReference type="RefSeq" id="XP_007921178.1">
    <property type="nucleotide sequence ID" value="XM_007922987.1"/>
</dbReference>
<dbReference type="KEGG" id="pfj:MYCFIDRAFT_205838"/>
<dbReference type="HOGENOM" id="CLU_937263_0_0_1"/>
<organism evidence="1 2">
    <name type="scientific">Pseudocercospora fijiensis (strain CIRAD86)</name>
    <name type="common">Black leaf streak disease fungus</name>
    <name type="synonym">Mycosphaerella fijiensis</name>
    <dbReference type="NCBI Taxonomy" id="383855"/>
    <lineage>
        <taxon>Eukaryota</taxon>
        <taxon>Fungi</taxon>
        <taxon>Dikarya</taxon>
        <taxon>Ascomycota</taxon>
        <taxon>Pezizomycotina</taxon>
        <taxon>Dothideomycetes</taxon>
        <taxon>Dothideomycetidae</taxon>
        <taxon>Mycosphaerellales</taxon>
        <taxon>Mycosphaerellaceae</taxon>
        <taxon>Pseudocercospora</taxon>
    </lineage>
</organism>
<accession>N1QAF1</accession>
<reference evidence="1 2" key="1">
    <citation type="journal article" date="2012" name="PLoS Pathog.">
        <title>Diverse lifestyles and strategies of plant pathogenesis encoded in the genomes of eighteen Dothideomycetes fungi.</title>
        <authorList>
            <person name="Ohm R.A."/>
            <person name="Feau N."/>
            <person name="Henrissat B."/>
            <person name="Schoch C.L."/>
            <person name="Horwitz B.A."/>
            <person name="Barry K.W."/>
            <person name="Condon B.J."/>
            <person name="Copeland A.C."/>
            <person name="Dhillon B."/>
            <person name="Glaser F."/>
            <person name="Hesse C.N."/>
            <person name="Kosti I."/>
            <person name="LaButti K."/>
            <person name="Lindquist E.A."/>
            <person name="Lucas S."/>
            <person name="Salamov A.A."/>
            <person name="Bradshaw R.E."/>
            <person name="Ciuffetti L."/>
            <person name="Hamelin R.C."/>
            <person name="Kema G.H.J."/>
            <person name="Lawrence C."/>
            <person name="Scott J.A."/>
            <person name="Spatafora J.W."/>
            <person name="Turgeon B.G."/>
            <person name="de Wit P.J.G.M."/>
            <person name="Zhong S."/>
            <person name="Goodwin S.B."/>
            <person name="Grigoriev I.V."/>
        </authorList>
    </citation>
    <scope>NUCLEOTIDE SEQUENCE [LARGE SCALE GENOMIC DNA]</scope>
    <source>
        <strain evidence="1 2">CIRAD86</strain>
    </source>
</reference>
<name>N1QAF1_PSEFD</name>
<gene>
    <name evidence="1" type="ORF">MYCFIDRAFT_205838</name>
</gene>
<evidence type="ECO:0000313" key="2">
    <source>
        <dbReference type="Proteomes" id="UP000016932"/>
    </source>
</evidence>
<dbReference type="AlphaFoldDB" id="N1QAF1"/>
<protein>
    <submittedName>
        <fullName evidence="1">Uncharacterized protein</fullName>
    </submittedName>
</protein>
<dbReference type="EMBL" id="KB446555">
    <property type="protein sequence ID" value="EME87907.1"/>
    <property type="molecule type" value="Genomic_DNA"/>
</dbReference>
<dbReference type="VEuPathDB" id="FungiDB:MYCFIDRAFT_205838"/>
<evidence type="ECO:0000313" key="1">
    <source>
        <dbReference type="EMBL" id="EME87907.1"/>
    </source>
</evidence>
<keyword evidence="2" id="KW-1185">Reference proteome</keyword>
<dbReference type="Proteomes" id="UP000016932">
    <property type="component" value="Unassembled WGS sequence"/>
</dbReference>
<dbReference type="GeneID" id="19336439"/>